<dbReference type="AlphaFoldDB" id="A0A1X0WB10"/>
<feature type="region of interest" description="Disordered" evidence="1">
    <location>
        <begin position="136"/>
        <end position="166"/>
    </location>
</feature>
<dbReference type="STRING" id="1646377.BS640_18895"/>
<dbReference type="InterPro" id="IPR003458">
    <property type="entry name" value="Phage_T4_Gp38_tail_assem"/>
</dbReference>
<protein>
    <recommendedName>
        <fullName evidence="4">Phage tail protein</fullName>
    </recommendedName>
</protein>
<evidence type="ECO:0000313" key="2">
    <source>
        <dbReference type="EMBL" id="ORJ23970.1"/>
    </source>
</evidence>
<keyword evidence="3" id="KW-1185">Reference proteome</keyword>
<proteinExistence type="predicted"/>
<reference evidence="2 3" key="1">
    <citation type="journal article" date="2017" name="Int. J. Syst. Evol. Microbiol.">
        <title>Rouxiella badensis sp. nov. and Rouxiella silvae sp. nov. isolated from peat bog soil in Germany and emendation of the genus description.</title>
        <authorList>
            <person name="Le Fleche-Mateos A."/>
            <person name="Kugler J.H."/>
            <person name="Hansen S.H."/>
            <person name="Syldatk C."/>
            <person name="Hausmann R."/>
            <person name="Lomprez F."/>
            <person name="Vandenbogaert M."/>
            <person name="Manuguerra J.C."/>
            <person name="Grimont P.A."/>
        </authorList>
    </citation>
    <scope>NUCLEOTIDE SEQUENCE [LARGE SCALE GENOMIC DNA]</scope>
    <source>
        <strain evidence="2 3">DSM 100043</strain>
    </source>
</reference>
<gene>
    <name evidence="2" type="ORF">BS640_18895</name>
</gene>
<feature type="compositionally biased region" description="Low complexity" evidence="1">
    <location>
        <begin position="138"/>
        <end position="166"/>
    </location>
</feature>
<evidence type="ECO:0008006" key="4">
    <source>
        <dbReference type="Google" id="ProtNLM"/>
    </source>
</evidence>
<accession>A0A1X0WB10</accession>
<comment type="caution">
    <text evidence="2">The sequence shown here is derived from an EMBL/GenBank/DDBJ whole genome shotgun (WGS) entry which is preliminary data.</text>
</comment>
<organism evidence="2 3">
    <name type="scientific">Rouxiella badensis</name>
    <dbReference type="NCBI Taxonomy" id="1646377"/>
    <lineage>
        <taxon>Bacteria</taxon>
        <taxon>Pseudomonadati</taxon>
        <taxon>Pseudomonadota</taxon>
        <taxon>Gammaproteobacteria</taxon>
        <taxon>Enterobacterales</taxon>
        <taxon>Yersiniaceae</taxon>
        <taxon>Rouxiella</taxon>
    </lineage>
</organism>
<dbReference type="EMBL" id="MRWE01000038">
    <property type="protein sequence ID" value="ORJ23970.1"/>
    <property type="molecule type" value="Genomic_DNA"/>
</dbReference>
<sequence length="166" mass="17804">MSMTYTDVKNPSYKNSDSTIIDCEVKFDGFDDYLQFTATATDTTDYGVDIFNACVAGTYGTVAAYVATKTNAEAVATAKKAALLQSINNTTQLWQTQLALGIITDADKTTLTAWMKYAQEVQAIDTTATSITWPEEPTTLTTTTTEASSDTATSTDTTTTTTTETA</sequence>
<evidence type="ECO:0000256" key="1">
    <source>
        <dbReference type="SAM" id="MobiDB-lite"/>
    </source>
</evidence>
<evidence type="ECO:0000313" key="3">
    <source>
        <dbReference type="Proteomes" id="UP000192536"/>
    </source>
</evidence>
<name>A0A1X0WB10_9GAMM</name>
<dbReference type="Proteomes" id="UP000192536">
    <property type="component" value="Unassembled WGS sequence"/>
</dbReference>
<dbReference type="Pfam" id="PF02413">
    <property type="entry name" value="Caudo_TAP"/>
    <property type="match status" value="1"/>
</dbReference>
<dbReference type="RefSeq" id="WP_241528259.1">
    <property type="nucleotide sequence ID" value="NZ_MRWE01000038.1"/>
</dbReference>